<keyword evidence="2" id="KW-1185">Reference proteome</keyword>
<dbReference type="EMBL" id="CAJVPU010031875">
    <property type="protein sequence ID" value="CAG8718107.1"/>
    <property type="molecule type" value="Genomic_DNA"/>
</dbReference>
<feature type="non-terminal residue" evidence="1">
    <location>
        <position position="137"/>
    </location>
</feature>
<protein>
    <submittedName>
        <fullName evidence="1">13418_t:CDS:1</fullName>
    </submittedName>
</protein>
<reference evidence="1" key="1">
    <citation type="submission" date="2021-06" db="EMBL/GenBank/DDBJ databases">
        <authorList>
            <person name="Kallberg Y."/>
            <person name="Tangrot J."/>
            <person name="Rosling A."/>
        </authorList>
    </citation>
    <scope>NUCLEOTIDE SEQUENCE</scope>
    <source>
        <strain evidence="1">IL203A</strain>
    </source>
</reference>
<evidence type="ECO:0000313" key="2">
    <source>
        <dbReference type="Proteomes" id="UP000789702"/>
    </source>
</evidence>
<accession>A0ACA9PP34</accession>
<sequence length="137" mass="15232">MAKILRCPGCDREIRTGKTRDLNKHMNLNGNLRKGQCLPALRLMQNPVSVGNPAENPVENPAPTPEGDLISFDENPLTHQPAQLKEENVPAVDPEIGPSIKQNKTILIYKNIPNGIEFYGGKGKWYGVKEDFRTLSN</sequence>
<feature type="non-terminal residue" evidence="1">
    <location>
        <position position="1"/>
    </location>
</feature>
<proteinExistence type="predicted"/>
<evidence type="ECO:0000313" key="1">
    <source>
        <dbReference type="EMBL" id="CAG8718107.1"/>
    </source>
</evidence>
<dbReference type="Proteomes" id="UP000789702">
    <property type="component" value="Unassembled WGS sequence"/>
</dbReference>
<gene>
    <name evidence="1" type="ORF">DHETER_LOCUS12669</name>
</gene>
<organism evidence="1 2">
    <name type="scientific">Dentiscutata heterogama</name>
    <dbReference type="NCBI Taxonomy" id="1316150"/>
    <lineage>
        <taxon>Eukaryota</taxon>
        <taxon>Fungi</taxon>
        <taxon>Fungi incertae sedis</taxon>
        <taxon>Mucoromycota</taxon>
        <taxon>Glomeromycotina</taxon>
        <taxon>Glomeromycetes</taxon>
        <taxon>Diversisporales</taxon>
        <taxon>Gigasporaceae</taxon>
        <taxon>Dentiscutata</taxon>
    </lineage>
</organism>
<comment type="caution">
    <text evidence="1">The sequence shown here is derived from an EMBL/GenBank/DDBJ whole genome shotgun (WGS) entry which is preliminary data.</text>
</comment>
<name>A0ACA9PP34_9GLOM</name>